<evidence type="ECO:0000256" key="1">
    <source>
        <dbReference type="ARBA" id="ARBA00001917"/>
    </source>
</evidence>
<evidence type="ECO:0000313" key="9">
    <source>
        <dbReference type="Proteomes" id="UP000810171"/>
    </source>
</evidence>
<feature type="domain" description="Nitroreductase" evidence="7">
    <location>
        <begin position="8"/>
        <end position="183"/>
    </location>
</feature>
<dbReference type="InterPro" id="IPR029479">
    <property type="entry name" value="Nitroreductase"/>
</dbReference>
<evidence type="ECO:0000256" key="2">
    <source>
        <dbReference type="ARBA" id="ARBA00007118"/>
    </source>
</evidence>
<comment type="caution">
    <text evidence="8">The sequence shown here is derived from an EMBL/GenBank/DDBJ whole genome shotgun (WGS) entry which is preliminary data.</text>
</comment>
<keyword evidence="3" id="KW-0285">Flavoprotein</keyword>
<accession>A0ABS3Z9B0</accession>
<evidence type="ECO:0000313" key="8">
    <source>
        <dbReference type="EMBL" id="MBP0048291.1"/>
    </source>
</evidence>
<dbReference type="PANTHER" id="PTHR43673:SF2">
    <property type="entry name" value="NITROREDUCTASE"/>
    <property type="match status" value="1"/>
</dbReference>
<dbReference type="CDD" id="cd02149">
    <property type="entry name" value="NfsB-like"/>
    <property type="match status" value="1"/>
</dbReference>
<comment type="similarity">
    <text evidence="2">Belongs to the nitroreductase family.</text>
</comment>
<dbReference type="SUPFAM" id="SSF55469">
    <property type="entry name" value="FMN-dependent nitroreductase-like"/>
    <property type="match status" value="1"/>
</dbReference>
<dbReference type="Pfam" id="PF00881">
    <property type="entry name" value="Nitroreductase"/>
    <property type="match status" value="1"/>
</dbReference>
<dbReference type="PANTHER" id="PTHR43673">
    <property type="entry name" value="NAD(P)H NITROREDUCTASE YDGI-RELATED"/>
    <property type="match status" value="1"/>
</dbReference>
<evidence type="ECO:0000256" key="6">
    <source>
        <dbReference type="ARBA" id="ARBA00023002"/>
    </source>
</evidence>
<dbReference type="InterPro" id="IPR033878">
    <property type="entry name" value="NfsB-like"/>
</dbReference>
<keyword evidence="4" id="KW-0288">FMN</keyword>
<gene>
    <name evidence="8" type="ORF">H9C73_06050</name>
</gene>
<evidence type="ECO:0000259" key="7">
    <source>
        <dbReference type="Pfam" id="PF00881"/>
    </source>
</evidence>
<dbReference type="InterPro" id="IPR000415">
    <property type="entry name" value="Nitroreductase-like"/>
</dbReference>
<keyword evidence="5" id="KW-0521">NADP</keyword>
<keyword evidence="9" id="KW-1185">Reference proteome</keyword>
<keyword evidence="6" id="KW-0560">Oxidoreductase</keyword>
<comment type="cofactor">
    <cofactor evidence="1">
        <name>FMN</name>
        <dbReference type="ChEBI" id="CHEBI:58210"/>
    </cofactor>
</comment>
<proteinExistence type="inferred from homology"/>
<dbReference type="Proteomes" id="UP000810171">
    <property type="component" value="Unassembled WGS sequence"/>
</dbReference>
<reference evidence="8 9" key="1">
    <citation type="submission" date="2020-09" db="EMBL/GenBank/DDBJ databases">
        <authorList>
            <person name="Tanuku N.R.S."/>
        </authorList>
    </citation>
    <scope>NUCLEOTIDE SEQUENCE [LARGE SCALE GENOMIC DNA]</scope>
    <source>
        <strain evidence="8 9">AK62</strain>
    </source>
</reference>
<sequence>MTPLHALNWRYAVKQFSSSTLDQAKLDTLLEAVRLSPSAFGLQPYRLLLISNPGVRAALMPHSMGQDKVTKASHLLVFAALNRVDDAFVDSHIALLAQEREHPVERLQGFRDHLHGFLRDMTEQEKARWADQQVYLALGNCLTSAALLGIDSCPMTGFDPQGYDQVLGLAEQGLRSVAICALGERHPDDEAAQQAKVRLPAQLMTQVLV</sequence>
<organism evidence="8 9">
    <name type="scientific">Marinobacterium alkalitolerans</name>
    <dbReference type="NCBI Taxonomy" id="1542925"/>
    <lineage>
        <taxon>Bacteria</taxon>
        <taxon>Pseudomonadati</taxon>
        <taxon>Pseudomonadota</taxon>
        <taxon>Gammaproteobacteria</taxon>
        <taxon>Oceanospirillales</taxon>
        <taxon>Oceanospirillaceae</taxon>
        <taxon>Marinobacterium</taxon>
    </lineage>
</organism>
<name>A0ABS3Z9B0_9GAMM</name>
<evidence type="ECO:0000256" key="4">
    <source>
        <dbReference type="ARBA" id="ARBA00022643"/>
    </source>
</evidence>
<evidence type="ECO:0000256" key="5">
    <source>
        <dbReference type="ARBA" id="ARBA00022857"/>
    </source>
</evidence>
<dbReference type="EMBL" id="JACVEW010000007">
    <property type="protein sequence ID" value="MBP0048291.1"/>
    <property type="molecule type" value="Genomic_DNA"/>
</dbReference>
<dbReference type="RefSeq" id="WP_209286912.1">
    <property type="nucleotide sequence ID" value="NZ_JACVEW010000007.1"/>
</dbReference>
<protein>
    <submittedName>
        <fullName evidence="8">NAD(P)H-dependent oxidoreductase</fullName>
    </submittedName>
</protein>
<dbReference type="Gene3D" id="3.40.109.10">
    <property type="entry name" value="NADH Oxidase"/>
    <property type="match status" value="1"/>
</dbReference>
<evidence type="ECO:0000256" key="3">
    <source>
        <dbReference type="ARBA" id="ARBA00022630"/>
    </source>
</evidence>